<proteinExistence type="predicted"/>
<accession>A0ABQ3U4N1</accession>
<name>A0ABQ3U4N1_STRHY</name>
<keyword evidence="2" id="KW-1185">Reference proteome</keyword>
<gene>
    <name evidence="1" type="ORF">TPA0910_45760</name>
</gene>
<organism evidence="1 2">
    <name type="scientific">Streptomyces hygroscopicus</name>
    <dbReference type="NCBI Taxonomy" id="1912"/>
    <lineage>
        <taxon>Bacteria</taxon>
        <taxon>Bacillati</taxon>
        <taxon>Actinomycetota</taxon>
        <taxon>Actinomycetes</taxon>
        <taxon>Kitasatosporales</taxon>
        <taxon>Streptomycetaceae</taxon>
        <taxon>Streptomyces</taxon>
        <taxon>Streptomyces violaceusniger group</taxon>
    </lineage>
</organism>
<dbReference type="RefSeq" id="WP_236258014.1">
    <property type="nucleotide sequence ID" value="NZ_BNEK01000005.1"/>
</dbReference>
<evidence type="ECO:0000313" key="1">
    <source>
        <dbReference type="EMBL" id="GHJ30143.1"/>
    </source>
</evidence>
<protein>
    <submittedName>
        <fullName evidence="1">Uncharacterized protein</fullName>
    </submittedName>
</protein>
<dbReference type="EMBL" id="BNEK01000005">
    <property type="protein sequence ID" value="GHJ30143.1"/>
    <property type="molecule type" value="Genomic_DNA"/>
</dbReference>
<reference evidence="1" key="1">
    <citation type="submission" date="2024-05" db="EMBL/GenBank/DDBJ databases">
        <title>Whole genome shotgun sequence of Streptomyces hygroscopicus NBRC 113678.</title>
        <authorList>
            <person name="Komaki H."/>
            <person name="Tamura T."/>
        </authorList>
    </citation>
    <scope>NUCLEOTIDE SEQUENCE</scope>
    <source>
        <strain evidence="1">N11-34</strain>
    </source>
</reference>
<comment type="caution">
    <text evidence="1">The sequence shown here is derived from an EMBL/GenBank/DDBJ whole genome shotgun (WGS) entry which is preliminary data.</text>
</comment>
<dbReference type="Proteomes" id="UP001054854">
    <property type="component" value="Unassembled WGS sequence"/>
</dbReference>
<evidence type="ECO:0000313" key="2">
    <source>
        <dbReference type="Proteomes" id="UP001054854"/>
    </source>
</evidence>
<sequence length="111" mass="12498">MLASIETDSPSEATRWIRVTVRTIATALDRQTAHEAWDWVTYGHKEAEDALTNGEAATFALTQQDTHIKWIVRPVVFLPLAHRESQRLPACAEQFACPTTHKIARHQANGH</sequence>